<dbReference type="KEGG" id="nio:NITINOP_2954"/>
<reference evidence="2" key="1">
    <citation type="submission" date="2015-09" db="EMBL/GenBank/DDBJ databases">
        <authorList>
            <person name="Daims H."/>
        </authorList>
    </citation>
    <scope>NUCLEOTIDE SEQUENCE [LARGE SCALE GENOMIC DNA]</scope>
</reference>
<dbReference type="STRING" id="1715989.NITINOP_2954"/>
<evidence type="ECO:0008006" key="3">
    <source>
        <dbReference type="Google" id="ProtNLM"/>
    </source>
</evidence>
<evidence type="ECO:0000313" key="2">
    <source>
        <dbReference type="Proteomes" id="UP000066284"/>
    </source>
</evidence>
<accession>A0A0S4KZB3</accession>
<evidence type="ECO:0000313" key="1">
    <source>
        <dbReference type="EMBL" id="CUQ67926.1"/>
    </source>
</evidence>
<gene>
    <name evidence="1" type="ORF">NITINOP_2954</name>
</gene>
<dbReference type="Pfam" id="PF13551">
    <property type="entry name" value="HTH_29"/>
    <property type="match status" value="1"/>
</dbReference>
<sequence length="156" mass="17877">MMAEQKLIRMKLKLLELAKQLGNVSKACQLMGYSRDSFYRFKRLYENGGETALQEISRKKPLLKNRVSSATEHAIVQMAIDQPVWGPVRVANELHKQGVAISPAGVRCVWLRHDLETRQKRVKAHQVKTSPEGIMSERRQLTAVKQRSRIEIIGEE</sequence>
<dbReference type="AlphaFoldDB" id="A0A0S4KZB3"/>
<protein>
    <recommendedName>
        <fullName evidence="3">Transposase</fullName>
    </recommendedName>
</protein>
<organism evidence="1 2">
    <name type="scientific">Candidatus Nitrospira inopinata</name>
    <dbReference type="NCBI Taxonomy" id="1715989"/>
    <lineage>
        <taxon>Bacteria</taxon>
        <taxon>Pseudomonadati</taxon>
        <taxon>Nitrospirota</taxon>
        <taxon>Nitrospiria</taxon>
        <taxon>Nitrospirales</taxon>
        <taxon>Nitrospiraceae</taxon>
        <taxon>Nitrospira</taxon>
    </lineage>
</organism>
<dbReference type="EMBL" id="LN885086">
    <property type="protein sequence ID" value="CUQ67926.1"/>
    <property type="molecule type" value="Genomic_DNA"/>
</dbReference>
<name>A0A0S4KZB3_9BACT</name>
<keyword evidence="2" id="KW-1185">Reference proteome</keyword>
<dbReference type="SUPFAM" id="SSF46689">
    <property type="entry name" value="Homeodomain-like"/>
    <property type="match status" value="1"/>
</dbReference>
<dbReference type="InterPro" id="IPR009057">
    <property type="entry name" value="Homeodomain-like_sf"/>
</dbReference>
<proteinExistence type="predicted"/>
<dbReference type="Proteomes" id="UP000066284">
    <property type="component" value="Chromosome 1"/>
</dbReference>